<dbReference type="NCBIfam" id="NF008865">
    <property type="entry name" value="PRK11898.1"/>
    <property type="match status" value="1"/>
</dbReference>
<evidence type="ECO:0000256" key="18">
    <source>
        <dbReference type="ARBA" id="ARBA00047848"/>
    </source>
</evidence>
<dbReference type="PANTHER" id="PTHR21022:SF19">
    <property type="entry name" value="PREPHENATE DEHYDRATASE-RELATED"/>
    <property type="match status" value="1"/>
</dbReference>
<feature type="domain" description="Chorismate mutase" evidence="21">
    <location>
        <begin position="1"/>
        <end position="93"/>
    </location>
</feature>
<keyword evidence="15" id="KW-0511">Multifunctional enzyme</keyword>
<dbReference type="RefSeq" id="WP_078484026.1">
    <property type="nucleotide sequence ID" value="NZ_MPRL01000043.1"/>
</dbReference>
<evidence type="ECO:0000256" key="14">
    <source>
        <dbReference type="ARBA" id="ARBA00023239"/>
    </source>
</evidence>
<dbReference type="PROSITE" id="PS51168">
    <property type="entry name" value="CHORISMATE_MUT_2"/>
    <property type="match status" value="1"/>
</dbReference>
<evidence type="ECO:0000256" key="7">
    <source>
        <dbReference type="ARBA" id="ARBA00013147"/>
    </source>
</evidence>
<evidence type="ECO:0000313" key="24">
    <source>
        <dbReference type="EMBL" id="OOZ39727.1"/>
    </source>
</evidence>
<dbReference type="GO" id="GO:0004664">
    <property type="term" value="F:prephenate dehydratase activity"/>
    <property type="evidence" value="ECO:0007669"/>
    <property type="project" value="UniProtKB-EC"/>
</dbReference>
<dbReference type="NCBIfam" id="TIGR01807">
    <property type="entry name" value="CM_P2"/>
    <property type="match status" value="1"/>
</dbReference>
<keyword evidence="11" id="KW-0057">Aromatic amino acid biosynthesis</keyword>
<dbReference type="InterPro" id="IPR002701">
    <property type="entry name" value="CM_II_prokaryot"/>
</dbReference>
<evidence type="ECO:0000256" key="3">
    <source>
        <dbReference type="ARBA" id="ARBA00004496"/>
    </source>
</evidence>
<evidence type="ECO:0000256" key="2">
    <source>
        <dbReference type="ARBA" id="ARBA00002364"/>
    </source>
</evidence>
<feature type="site" description="Essential for prephenate dehydratase activity" evidence="19">
    <location>
        <position position="261"/>
    </location>
</feature>
<keyword evidence="20" id="KW-0175">Coiled coil</keyword>
<evidence type="ECO:0000256" key="1">
    <source>
        <dbReference type="ARBA" id="ARBA00000824"/>
    </source>
</evidence>
<evidence type="ECO:0000313" key="25">
    <source>
        <dbReference type="Proteomes" id="UP000191110"/>
    </source>
</evidence>
<reference evidence="24 25" key="1">
    <citation type="submission" date="2016-11" db="EMBL/GenBank/DDBJ databases">
        <title>Mixed transmission modes and dynamic genome evolution in an obligate animal-bacterial symbiosis.</title>
        <authorList>
            <person name="Russell S.L."/>
            <person name="Corbett-Detig R.B."/>
            <person name="Cavanaugh C.M."/>
        </authorList>
    </citation>
    <scope>NUCLEOTIDE SEQUENCE [LARGE SCALE GENOMIC DNA]</scope>
    <source>
        <strain evidence="24">Sveles-Q1</strain>
    </source>
</reference>
<gene>
    <name evidence="24" type="ORF">BOW53_10435</name>
</gene>
<dbReference type="PROSITE" id="PS51171">
    <property type="entry name" value="PREPHENATE_DEHYDR_3"/>
    <property type="match status" value="1"/>
</dbReference>
<dbReference type="FunFam" id="3.30.70.260:FF:000012">
    <property type="entry name" value="Prephenate dehydratase"/>
    <property type="match status" value="1"/>
</dbReference>
<evidence type="ECO:0000259" key="23">
    <source>
        <dbReference type="PROSITE" id="PS51671"/>
    </source>
</evidence>
<dbReference type="Gene3D" id="3.30.70.260">
    <property type="match status" value="1"/>
</dbReference>
<dbReference type="OrthoDB" id="9802281at2"/>
<evidence type="ECO:0000259" key="22">
    <source>
        <dbReference type="PROSITE" id="PS51171"/>
    </source>
</evidence>
<dbReference type="AlphaFoldDB" id="A0A1T2L3Q1"/>
<dbReference type="GO" id="GO:0009094">
    <property type="term" value="P:L-phenylalanine biosynthetic process"/>
    <property type="evidence" value="ECO:0007669"/>
    <property type="project" value="UniProtKB-UniPathway"/>
</dbReference>
<dbReference type="GO" id="GO:0004106">
    <property type="term" value="F:chorismate mutase activity"/>
    <property type="evidence" value="ECO:0007669"/>
    <property type="project" value="UniProtKB-EC"/>
</dbReference>
<dbReference type="InterPro" id="IPR008242">
    <property type="entry name" value="Chor_mutase/pphenate_deHydtase"/>
</dbReference>
<dbReference type="UniPathway" id="UPA00121">
    <property type="reaction ID" value="UER00345"/>
</dbReference>
<comment type="pathway">
    <text evidence="4">Amino-acid biosynthesis; L-phenylalanine biosynthesis; phenylpyruvate from prephenate: step 1/1.</text>
</comment>
<evidence type="ECO:0000259" key="21">
    <source>
        <dbReference type="PROSITE" id="PS51168"/>
    </source>
</evidence>
<evidence type="ECO:0000256" key="9">
    <source>
        <dbReference type="ARBA" id="ARBA00022490"/>
    </source>
</evidence>
<feature type="domain" description="ACT" evidence="23">
    <location>
        <begin position="280"/>
        <end position="357"/>
    </location>
</feature>
<evidence type="ECO:0000256" key="20">
    <source>
        <dbReference type="SAM" id="Coils"/>
    </source>
</evidence>
<evidence type="ECO:0000256" key="11">
    <source>
        <dbReference type="ARBA" id="ARBA00023141"/>
    </source>
</evidence>
<dbReference type="PANTHER" id="PTHR21022">
    <property type="entry name" value="PREPHENATE DEHYDRATASE P PROTEIN"/>
    <property type="match status" value="1"/>
</dbReference>
<dbReference type="Gene3D" id="3.40.190.10">
    <property type="entry name" value="Periplasmic binding protein-like II"/>
    <property type="match status" value="2"/>
</dbReference>
<dbReference type="GO" id="GO:0046417">
    <property type="term" value="P:chorismate metabolic process"/>
    <property type="evidence" value="ECO:0007669"/>
    <property type="project" value="InterPro"/>
</dbReference>
<evidence type="ECO:0000256" key="8">
    <source>
        <dbReference type="ARBA" id="ARBA00014401"/>
    </source>
</evidence>
<feature type="coiled-coil region" evidence="20">
    <location>
        <begin position="7"/>
        <end position="41"/>
    </location>
</feature>
<accession>A0A1T2L3Q1</accession>
<dbReference type="Pfam" id="PF01842">
    <property type="entry name" value="ACT"/>
    <property type="match status" value="1"/>
</dbReference>
<dbReference type="EC" id="4.2.1.51" evidence="7"/>
<dbReference type="SUPFAM" id="SSF53850">
    <property type="entry name" value="Periplasmic binding protein-like II"/>
    <property type="match status" value="1"/>
</dbReference>
<evidence type="ECO:0000256" key="19">
    <source>
        <dbReference type="PIRSR" id="PIRSR001500-2"/>
    </source>
</evidence>
<dbReference type="InterPro" id="IPR002912">
    <property type="entry name" value="ACT_dom"/>
</dbReference>
<keyword evidence="9" id="KW-0963">Cytoplasm</keyword>
<sequence>MSSEEKLQAIRTRIDALDEELQALINERASLAQEVARVKLADGEEALFYRPEREAQVLRRVKERNQGPLPAEEVARLFREVMSACLALEQPMQIAFLGPEGTFSQEAVLKHFGHSALTLPMAAIDEVFREVEAGSANYGVVPVENSTEGAINHTLDLLLKTPLKICGEVELRIHDHLMTQVDSLAEIKCVYSHAQSLAQCREWLDAHLAGVERVSVSSNAEAARLARDEAGAAAIAGYSAAELYDLKILESNIEDDPNNTTRFFILGRDDVPASGKDKTALLVSTKNKPGALSQLLEPLARHGISMTRIESRPSRKGVWEYVFFVEIEGHQDEEQVASALGALEREAAMYKILGSFPRAVL</sequence>
<keyword evidence="25" id="KW-1185">Reference proteome</keyword>
<keyword evidence="10" id="KW-0028">Amino-acid biosynthesis</keyword>
<dbReference type="InterPro" id="IPR045865">
    <property type="entry name" value="ACT-like_dom_sf"/>
</dbReference>
<evidence type="ECO:0000256" key="17">
    <source>
        <dbReference type="ARBA" id="ARBA00031520"/>
    </source>
</evidence>
<comment type="caution">
    <text evidence="24">The sequence shown here is derived from an EMBL/GenBank/DDBJ whole genome shotgun (WGS) entry which is preliminary data.</text>
</comment>
<comment type="catalytic activity">
    <reaction evidence="1">
        <text>chorismate = prephenate</text>
        <dbReference type="Rhea" id="RHEA:13897"/>
        <dbReference type="ChEBI" id="CHEBI:29748"/>
        <dbReference type="ChEBI" id="CHEBI:29934"/>
        <dbReference type="EC" id="5.4.99.5"/>
    </reaction>
</comment>
<comment type="subcellular location">
    <subcellularLocation>
        <location evidence="3">Cytoplasm</location>
    </subcellularLocation>
</comment>
<dbReference type="Gene3D" id="1.20.59.10">
    <property type="entry name" value="Chorismate mutase"/>
    <property type="match status" value="1"/>
</dbReference>
<comment type="function">
    <text evidence="2">Catalyzes the Claisen rearrangement of chorismate to prephenate and the decarboxylation/dehydration of prephenate to phenylpyruvate.</text>
</comment>
<dbReference type="PIRSF" id="PIRSF001500">
    <property type="entry name" value="Chor_mut_pdt_Ppr"/>
    <property type="match status" value="1"/>
</dbReference>
<dbReference type="UniPathway" id="UPA00120">
    <property type="reaction ID" value="UER00203"/>
</dbReference>
<comment type="pathway">
    <text evidence="5">Metabolic intermediate biosynthesis; prephenate biosynthesis; prephenate from chorismate: step 1/1.</text>
</comment>
<name>A0A1T2L3Q1_9GAMM</name>
<keyword evidence="13" id="KW-0413">Isomerase</keyword>
<dbReference type="PROSITE" id="PS00858">
    <property type="entry name" value="PREPHENATE_DEHYDR_2"/>
    <property type="match status" value="1"/>
</dbReference>
<dbReference type="SUPFAM" id="SSF55021">
    <property type="entry name" value="ACT-like"/>
    <property type="match status" value="1"/>
</dbReference>
<evidence type="ECO:0000256" key="10">
    <source>
        <dbReference type="ARBA" id="ARBA00022605"/>
    </source>
</evidence>
<dbReference type="CDD" id="cd13630">
    <property type="entry name" value="PBP2_PDT_1"/>
    <property type="match status" value="1"/>
</dbReference>
<evidence type="ECO:0000256" key="16">
    <source>
        <dbReference type="ARBA" id="ARBA00031175"/>
    </source>
</evidence>
<dbReference type="InterPro" id="IPR036979">
    <property type="entry name" value="CM_dom_sf"/>
</dbReference>
<dbReference type="CDD" id="cd04905">
    <property type="entry name" value="ACT_CM-PDT"/>
    <property type="match status" value="1"/>
</dbReference>
<organism evidence="24 25">
    <name type="scientific">Solemya pervernicosa gill symbiont</name>
    <dbReference type="NCBI Taxonomy" id="642797"/>
    <lineage>
        <taxon>Bacteria</taxon>
        <taxon>Pseudomonadati</taxon>
        <taxon>Pseudomonadota</taxon>
        <taxon>Gammaproteobacteria</taxon>
        <taxon>sulfur-oxidizing symbionts</taxon>
    </lineage>
</organism>
<protein>
    <recommendedName>
        <fullName evidence="8">Bifunctional chorismate mutase/prephenate dehydratase</fullName>
        <ecNumber evidence="7">4.2.1.51</ecNumber>
        <ecNumber evidence="6">5.4.99.5</ecNumber>
    </recommendedName>
    <alternativeName>
        <fullName evidence="17">Chorismate mutase-prephenate dehydratase</fullName>
    </alternativeName>
    <alternativeName>
        <fullName evidence="16">p-protein</fullName>
    </alternativeName>
</protein>
<dbReference type="InterPro" id="IPR018528">
    <property type="entry name" value="Preph_deHydtase_CS"/>
</dbReference>
<dbReference type="FunFam" id="3.40.190.10:FF:000029">
    <property type="entry name" value="Chorismate mutase/Prephenate dehydratase"/>
    <property type="match status" value="1"/>
</dbReference>
<dbReference type="FunFam" id="3.40.190.10:FF:000034">
    <property type="entry name" value="Chorismate mutase/prephenate dehydratase"/>
    <property type="match status" value="1"/>
</dbReference>
<dbReference type="Proteomes" id="UP000191110">
    <property type="component" value="Unassembled WGS sequence"/>
</dbReference>
<evidence type="ECO:0000256" key="6">
    <source>
        <dbReference type="ARBA" id="ARBA00012404"/>
    </source>
</evidence>
<dbReference type="Pfam" id="PF00800">
    <property type="entry name" value="PDT"/>
    <property type="match status" value="1"/>
</dbReference>
<evidence type="ECO:0000256" key="13">
    <source>
        <dbReference type="ARBA" id="ARBA00023235"/>
    </source>
</evidence>
<feature type="domain" description="Prephenate dehydratase" evidence="22">
    <location>
        <begin position="93"/>
        <end position="268"/>
    </location>
</feature>
<dbReference type="PROSITE" id="PS51671">
    <property type="entry name" value="ACT"/>
    <property type="match status" value="1"/>
</dbReference>
<evidence type="ECO:0000256" key="12">
    <source>
        <dbReference type="ARBA" id="ARBA00023222"/>
    </source>
</evidence>
<keyword evidence="12" id="KW-0584">Phenylalanine biosynthesis</keyword>
<dbReference type="InterPro" id="IPR001086">
    <property type="entry name" value="Preph_deHydtase"/>
</dbReference>
<dbReference type="InterPro" id="IPR010957">
    <property type="entry name" value="G/b/e-P-prot_chorismate_mutase"/>
</dbReference>
<dbReference type="EC" id="5.4.99.5" evidence="6"/>
<dbReference type="Pfam" id="PF01817">
    <property type="entry name" value="CM_2"/>
    <property type="match status" value="1"/>
</dbReference>
<proteinExistence type="predicted"/>
<comment type="catalytic activity">
    <reaction evidence="18">
        <text>prephenate + H(+) = 3-phenylpyruvate + CO2 + H2O</text>
        <dbReference type="Rhea" id="RHEA:21648"/>
        <dbReference type="ChEBI" id="CHEBI:15377"/>
        <dbReference type="ChEBI" id="CHEBI:15378"/>
        <dbReference type="ChEBI" id="CHEBI:16526"/>
        <dbReference type="ChEBI" id="CHEBI:18005"/>
        <dbReference type="ChEBI" id="CHEBI:29934"/>
        <dbReference type="EC" id="4.2.1.51"/>
    </reaction>
</comment>
<evidence type="ECO:0000256" key="4">
    <source>
        <dbReference type="ARBA" id="ARBA00004741"/>
    </source>
</evidence>
<evidence type="ECO:0000256" key="5">
    <source>
        <dbReference type="ARBA" id="ARBA00004817"/>
    </source>
</evidence>
<dbReference type="FunFam" id="1.20.59.10:FF:000004">
    <property type="entry name" value="Prephenate dehydratase"/>
    <property type="match status" value="1"/>
</dbReference>
<evidence type="ECO:0000256" key="15">
    <source>
        <dbReference type="ARBA" id="ARBA00023268"/>
    </source>
</evidence>
<dbReference type="SMART" id="SM00830">
    <property type="entry name" value="CM_2"/>
    <property type="match status" value="1"/>
</dbReference>
<keyword evidence="14" id="KW-0456">Lyase</keyword>
<dbReference type="GO" id="GO:0005737">
    <property type="term" value="C:cytoplasm"/>
    <property type="evidence" value="ECO:0007669"/>
    <property type="project" value="UniProtKB-SubCell"/>
</dbReference>
<dbReference type="EMBL" id="MPRL01000043">
    <property type="protein sequence ID" value="OOZ39727.1"/>
    <property type="molecule type" value="Genomic_DNA"/>
</dbReference>
<dbReference type="InterPro" id="IPR036263">
    <property type="entry name" value="Chorismate_II_sf"/>
</dbReference>
<dbReference type="SUPFAM" id="SSF48600">
    <property type="entry name" value="Chorismate mutase II"/>
    <property type="match status" value="1"/>
</dbReference>